<keyword evidence="2" id="KW-1185">Reference proteome</keyword>
<dbReference type="Pfam" id="PF12138">
    <property type="entry name" value="Spherulin4"/>
    <property type="match status" value="1"/>
</dbReference>
<dbReference type="EMBL" id="JAUIQD010000008">
    <property type="protein sequence ID" value="KAK3342189.1"/>
    <property type="molecule type" value="Genomic_DNA"/>
</dbReference>
<gene>
    <name evidence="1" type="ORF">B0T25DRAFT_489330</name>
</gene>
<accession>A0AAJ0M903</accession>
<dbReference type="AlphaFoldDB" id="A0AAJ0M903"/>
<organism evidence="1 2">
    <name type="scientific">Lasiosphaeria hispida</name>
    <dbReference type="NCBI Taxonomy" id="260671"/>
    <lineage>
        <taxon>Eukaryota</taxon>
        <taxon>Fungi</taxon>
        <taxon>Dikarya</taxon>
        <taxon>Ascomycota</taxon>
        <taxon>Pezizomycotina</taxon>
        <taxon>Sordariomycetes</taxon>
        <taxon>Sordariomycetidae</taxon>
        <taxon>Sordariales</taxon>
        <taxon>Lasiosphaeriaceae</taxon>
        <taxon>Lasiosphaeria</taxon>
    </lineage>
</organism>
<dbReference type="PANTHER" id="PTHR35040:SF8">
    <property type="entry name" value="SURFACE PROTEIN, PUTATIVE (AFU_ORTHOLOGUE AFUA_4G14085)-RELATED"/>
    <property type="match status" value="1"/>
</dbReference>
<dbReference type="Proteomes" id="UP001275084">
    <property type="component" value="Unassembled WGS sequence"/>
</dbReference>
<proteinExistence type="predicted"/>
<dbReference type="PANTHER" id="PTHR35040">
    <property type="match status" value="1"/>
</dbReference>
<reference evidence="1" key="1">
    <citation type="journal article" date="2023" name="Mol. Phylogenet. Evol.">
        <title>Genome-scale phylogeny and comparative genomics of the fungal order Sordariales.</title>
        <authorList>
            <person name="Hensen N."/>
            <person name="Bonometti L."/>
            <person name="Westerberg I."/>
            <person name="Brannstrom I.O."/>
            <person name="Guillou S."/>
            <person name="Cros-Aarteil S."/>
            <person name="Calhoun S."/>
            <person name="Haridas S."/>
            <person name="Kuo A."/>
            <person name="Mondo S."/>
            <person name="Pangilinan J."/>
            <person name="Riley R."/>
            <person name="LaButti K."/>
            <person name="Andreopoulos B."/>
            <person name="Lipzen A."/>
            <person name="Chen C."/>
            <person name="Yan M."/>
            <person name="Daum C."/>
            <person name="Ng V."/>
            <person name="Clum A."/>
            <person name="Steindorff A."/>
            <person name="Ohm R.A."/>
            <person name="Martin F."/>
            <person name="Silar P."/>
            <person name="Natvig D.O."/>
            <person name="Lalanne C."/>
            <person name="Gautier V."/>
            <person name="Ament-Velasquez S.L."/>
            <person name="Kruys A."/>
            <person name="Hutchinson M.I."/>
            <person name="Powell A.J."/>
            <person name="Barry K."/>
            <person name="Miller A.N."/>
            <person name="Grigoriev I.V."/>
            <person name="Debuchy R."/>
            <person name="Gladieux P."/>
            <person name="Hiltunen Thoren M."/>
            <person name="Johannesson H."/>
        </authorList>
    </citation>
    <scope>NUCLEOTIDE SEQUENCE</scope>
    <source>
        <strain evidence="1">CBS 955.72</strain>
    </source>
</reference>
<protein>
    <submittedName>
        <fullName evidence="1">Cell surface protein</fullName>
    </submittedName>
</protein>
<name>A0AAJ0M903_9PEZI</name>
<reference evidence="1" key="2">
    <citation type="submission" date="2023-06" db="EMBL/GenBank/DDBJ databases">
        <authorList>
            <consortium name="Lawrence Berkeley National Laboratory"/>
            <person name="Haridas S."/>
            <person name="Hensen N."/>
            <person name="Bonometti L."/>
            <person name="Westerberg I."/>
            <person name="Brannstrom I.O."/>
            <person name="Guillou S."/>
            <person name="Cros-Aarteil S."/>
            <person name="Calhoun S."/>
            <person name="Kuo A."/>
            <person name="Mondo S."/>
            <person name="Pangilinan J."/>
            <person name="Riley R."/>
            <person name="Labutti K."/>
            <person name="Andreopoulos B."/>
            <person name="Lipzen A."/>
            <person name="Chen C."/>
            <person name="Yanf M."/>
            <person name="Daum C."/>
            <person name="Ng V."/>
            <person name="Clum A."/>
            <person name="Steindorff A."/>
            <person name="Ohm R."/>
            <person name="Martin F."/>
            <person name="Silar P."/>
            <person name="Natvig D."/>
            <person name="Lalanne C."/>
            <person name="Gautier V."/>
            <person name="Ament-Velasquez S.L."/>
            <person name="Kruys A."/>
            <person name="Hutchinson M.I."/>
            <person name="Powell A.J."/>
            <person name="Barry K."/>
            <person name="Miller A.N."/>
            <person name="Grigoriev I.V."/>
            <person name="Debuchy R."/>
            <person name="Gladieux P."/>
            <person name="Thoren M.H."/>
            <person name="Johannesson H."/>
        </authorList>
    </citation>
    <scope>NUCLEOTIDE SEQUENCE</scope>
    <source>
        <strain evidence="1">CBS 955.72</strain>
    </source>
</reference>
<sequence length="294" mass="33207">MPLYIYPLTRNTWKPLYDAIAAHPSTEFLVIVNPNSGPGDGPLPGHDYVREVPRLNAFPNVRTVGYVAIDYCRKPLLETCKEIGVYAGWYRDYRDRVTGLYVEGIYMDETPNHADVTQGEYLARLRQHVKEEAEGLRGERLVIQNPGTPTEYTITSPKLLSEFGNPDLVCVSEVPYSQFLSDEVQTRLATFPLPYDCNMFQISAIPHHEMAKAAADLCKRGRYVFATDLTHDFYESFGESWMVFVGALATVATAGNMNDASGMGDARQVVRFDNGLLLGRVFWRLFGRFRKADK</sequence>
<dbReference type="InterPro" id="IPR021986">
    <property type="entry name" value="Spherulin4"/>
</dbReference>
<evidence type="ECO:0000313" key="2">
    <source>
        <dbReference type="Proteomes" id="UP001275084"/>
    </source>
</evidence>
<comment type="caution">
    <text evidence="1">The sequence shown here is derived from an EMBL/GenBank/DDBJ whole genome shotgun (WGS) entry which is preliminary data.</text>
</comment>
<evidence type="ECO:0000313" key="1">
    <source>
        <dbReference type="EMBL" id="KAK3342189.1"/>
    </source>
</evidence>